<reference evidence="2 3" key="1">
    <citation type="submission" date="2023-06" db="EMBL/GenBank/DDBJ databases">
        <title>Aquibacillus rhizosphaerae LR5S19.</title>
        <authorList>
            <person name="Sun J.-Q."/>
        </authorList>
    </citation>
    <scope>NUCLEOTIDE SEQUENCE [LARGE SCALE GENOMIC DNA]</scope>
    <source>
        <strain evidence="2 3">LR5S19</strain>
    </source>
</reference>
<sequence>MNEKSTVVEVDVREDIKNNIEPFKKIMDAVKTLEPNQQLILHAPFNPFPLYKVLGKKGFTHQSEQLEKKHWKIIFTKKEVDRQ</sequence>
<proteinExistence type="predicted"/>
<organism evidence="2 3">
    <name type="scientific">Aquibacillus rhizosphaerae</name>
    <dbReference type="NCBI Taxonomy" id="3051431"/>
    <lineage>
        <taxon>Bacteria</taxon>
        <taxon>Bacillati</taxon>
        <taxon>Bacillota</taxon>
        <taxon>Bacilli</taxon>
        <taxon>Bacillales</taxon>
        <taxon>Bacillaceae</taxon>
        <taxon>Aquibacillus</taxon>
    </lineage>
</organism>
<feature type="domain" description="DUF2249" evidence="1">
    <location>
        <begin position="9"/>
        <end position="77"/>
    </location>
</feature>
<name>A0ABT7L3Y9_9BACI</name>
<keyword evidence="3" id="KW-1185">Reference proteome</keyword>
<evidence type="ECO:0000313" key="2">
    <source>
        <dbReference type="EMBL" id="MDL4840585.1"/>
    </source>
</evidence>
<protein>
    <submittedName>
        <fullName evidence="2">DUF2249 domain-containing protein</fullName>
    </submittedName>
</protein>
<dbReference type="InterPro" id="IPR018720">
    <property type="entry name" value="DUF2249"/>
</dbReference>
<dbReference type="Proteomes" id="UP001235343">
    <property type="component" value="Unassembled WGS sequence"/>
</dbReference>
<dbReference type="RefSeq" id="WP_285931665.1">
    <property type="nucleotide sequence ID" value="NZ_JASTZU010000031.1"/>
</dbReference>
<evidence type="ECO:0000259" key="1">
    <source>
        <dbReference type="Pfam" id="PF10006"/>
    </source>
</evidence>
<dbReference type="Pfam" id="PF10006">
    <property type="entry name" value="DUF2249"/>
    <property type="match status" value="1"/>
</dbReference>
<comment type="caution">
    <text evidence="2">The sequence shown here is derived from an EMBL/GenBank/DDBJ whole genome shotgun (WGS) entry which is preliminary data.</text>
</comment>
<evidence type="ECO:0000313" key="3">
    <source>
        <dbReference type="Proteomes" id="UP001235343"/>
    </source>
</evidence>
<dbReference type="EMBL" id="JASTZU010000031">
    <property type="protein sequence ID" value="MDL4840585.1"/>
    <property type="molecule type" value="Genomic_DNA"/>
</dbReference>
<gene>
    <name evidence="2" type="ORF">QQS35_09015</name>
</gene>
<accession>A0ABT7L3Y9</accession>